<proteinExistence type="predicted"/>
<keyword evidence="1" id="KW-0732">Signal</keyword>
<evidence type="ECO:0000256" key="1">
    <source>
        <dbReference type="SAM" id="SignalP"/>
    </source>
</evidence>
<dbReference type="KEGG" id="nsl:BOX37_26080"/>
<evidence type="ECO:0000313" key="2">
    <source>
        <dbReference type="EMBL" id="APE36826.1"/>
    </source>
</evidence>
<keyword evidence="3" id="KW-1185">Reference proteome</keyword>
<evidence type="ECO:0008006" key="4">
    <source>
        <dbReference type="Google" id="ProtNLM"/>
    </source>
</evidence>
<dbReference type="EMBL" id="CP018082">
    <property type="protein sequence ID" value="APE36826.1"/>
    <property type="molecule type" value="Genomic_DNA"/>
</dbReference>
<sequence length="111" mass="12246">MAVVPLALAALTTLVAPHAAADTRWPQYACLVVHTPSLRAVTIQSVDHKQPRWYLPGGQEFTTLKTRIGYYYPSGTRSIIVHNKFVPSEQWTYDPELNRPACAGSAVVTIP</sequence>
<organism evidence="2 3">
    <name type="scientific">Nocardia mangyaensis</name>
    <dbReference type="NCBI Taxonomy" id="2213200"/>
    <lineage>
        <taxon>Bacteria</taxon>
        <taxon>Bacillati</taxon>
        <taxon>Actinomycetota</taxon>
        <taxon>Actinomycetes</taxon>
        <taxon>Mycobacteriales</taxon>
        <taxon>Nocardiaceae</taxon>
        <taxon>Nocardia</taxon>
    </lineage>
</organism>
<dbReference type="Proteomes" id="UP000183810">
    <property type="component" value="Chromosome"/>
</dbReference>
<feature type="chain" id="PRO_5012317328" description="Secreted protein" evidence="1">
    <location>
        <begin position="22"/>
        <end position="111"/>
    </location>
</feature>
<dbReference type="AlphaFoldDB" id="A0A1J0VXV2"/>
<accession>A0A1J0VXV2</accession>
<gene>
    <name evidence="2" type="ORF">BOX37_26080</name>
</gene>
<protein>
    <recommendedName>
        <fullName evidence="4">Secreted protein</fullName>
    </recommendedName>
</protein>
<evidence type="ECO:0000313" key="3">
    <source>
        <dbReference type="Proteomes" id="UP000183810"/>
    </source>
</evidence>
<reference evidence="2" key="1">
    <citation type="submission" date="2016-11" db="EMBL/GenBank/DDBJ databases">
        <authorList>
            <person name="Jaros S."/>
            <person name="Januszkiewicz K."/>
            <person name="Wedrychowicz H."/>
        </authorList>
    </citation>
    <scope>NUCLEOTIDE SEQUENCE [LARGE SCALE GENOMIC DNA]</scope>
    <source>
        <strain evidence="2">Y48</strain>
    </source>
</reference>
<name>A0A1J0VXV2_9NOCA</name>
<feature type="signal peptide" evidence="1">
    <location>
        <begin position="1"/>
        <end position="21"/>
    </location>
</feature>